<dbReference type="SMART" id="SM00661">
    <property type="entry name" value="RPOL9"/>
    <property type="match status" value="1"/>
</dbReference>
<feature type="binding site" evidence="9">
    <location>
        <position position="29"/>
    </location>
    <ligand>
        <name>Zn(2+)</name>
        <dbReference type="ChEBI" id="CHEBI:29105"/>
        <label>1</label>
    </ligand>
</feature>
<dbReference type="SMART" id="SM00440">
    <property type="entry name" value="ZnF_C2C2"/>
    <property type="match status" value="1"/>
</dbReference>
<dbReference type="InterPro" id="IPR034014">
    <property type="entry name" value="Zn_ribbon_RPC11_C"/>
</dbReference>
<dbReference type="GO" id="GO:0005666">
    <property type="term" value="C:RNA polymerase III complex"/>
    <property type="evidence" value="ECO:0007669"/>
    <property type="project" value="TreeGrafter"/>
</dbReference>
<evidence type="ECO:0000256" key="4">
    <source>
        <dbReference type="ARBA" id="ARBA00022771"/>
    </source>
</evidence>
<evidence type="ECO:0000313" key="15">
    <source>
        <dbReference type="Proteomes" id="UP001165085"/>
    </source>
</evidence>
<name>A0A9W7ARR0_9STRA</name>
<feature type="zinc finger region" description="C4-type" evidence="10">
    <location>
        <begin position="4"/>
        <end position="29"/>
    </location>
</feature>
<dbReference type="GO" id="GO:0008270">
    <property type="term" value="F:zinc ion binding"/>
    <property type="evidence" value="ECO:0007669"/>
    <property type="project" value="UniProtKB-KW"/>
</dbReference>
<evidence type="ECO:0000256" key="8">
    <source>
        <dbReference type="PIRNR" id="PIRNR005586"/>
    </source>
</evidence>
<dbReference type="FunFam" id="2.20.25.10:FF:000005">
    <property type="entry name" value="DNA-directed RNA polymerase subunit"/>
    <property type="match status" value="1"/>
</dbReference>
<dbReference type="GO" id="GO:0003676">
    <property type="term" value="F:nucleic acid binding"/>
    <property type="evidence" value="ECO:0007669"/>
    <property type="project" value="InterPro"/>
</dbReference>
<feature type="domain" description="TFIIS-type" evidence="13">
    <location>
        <begin position="66"/>
        <end position="106"/>
    </location>
</feature>
<evidence type="ECO:0000256" key="7">
    <source>
        <dbReference type="ARBA" id="ARBA00023242"/>
    </source>
</evidence>
<evidence type="ECO:0000256" key="2">
    <source>
        <dbReference type="ARBA" id="ARBA00022478"/>
    </source>
</evidence>
<dbReference type="Pfam" id="PF01096">
    <property type="entry name" value="Zn_ribbon_TFIIS"/>
    <property type="match status" value="1"/>
</dbReference>
<keyword evidence="2 8" id="KW-0240">DNA-directed RNA polymerase</keyword>
<evidence type="ECO:0000259" key="13">
    <source>
        <dbReference type="PROSITE" id="PS51133"/>
    </source>
</evidence>
<comment type="function">
    <text evidence="8">DNA-dependent RNA polymerase catalyzes the transcription of DNA into RNA using the four ribonucleoside triphosphates as substrates.</text>
</comment>
<keyword evidence="12" id="KW-0732">Signal</keyword>
<dbReference type="GO" id="GO:0003899">
    <property type="term" value="F:DNA-directed RNA polymerase activity"/>
    <property type="evidence" value="ECO:0007669"/>
    <property type="project" value="InterPro"/>
</dbReference>
<evidence type="ECO:0000256" key="11">
    <source>
        <dbReference type="RuleBase" id="RU003474"/>
    </source>
</evidence>
<evidence type="ECO:0000256" key="5">
    <source>
        <dbReference type="ARBA" id="ARBA00022833"/>
    </source>
</evidence>
<proteinExistence type="inferred from homology"/>
<feature type="binding site" evidence="9">
    <location>
        <position position="7"/>
    </location>
    <ligand>
        <name>Zn(2+)</name>
        <dbReference type="ChEBI" id="CHEBI:29105"/>
        <label>1</label>
    </ligand>
</feature>
<dbReference type="Proteomes" id="UP001165085">
    <property type="component" value="Unassembled WGS sequence"/>
</dbReference>
<dbReference type="PIRSF" id="PIRSF005586">
    <property type="entry name" value="RNApol_RpoM"/>
    <property type="match status" value="1"/>
</dbReference>
<dbReference type="Gene3D" id="2.20.25.10">
    <property type="match status" value="1"/>
</dbReference>
<feature type="signal peptide" evidence="12">
    <location>
        <begin position="1"/>
        <end position="18"/>
    </location>
</feature>
<evidence type="ECO:0000256" key="6">
    <source>
        <dbReference type="ARBA" id="ARBA00023163"/>
    </source>
</evidence>
<feature type="binding site" evidence="9">
    <location>
        <position position="98"/>
    </location>
    <ligand>
        <name>Zn(2+)</name>
        <dbReference type="ChEBI" id="CHEBI:29105"/>
        <label>2</label>
    </ligand>
</feature>
<dbReference type="EMBL" id="BRXY01000198">
    <property type="protein sequence ID" value="GMH76499.1"/>
    <property type="molecule type" value="Genomic_DNA"/>
</dbReference>
<dbReference type="AlphaFoldDB" id="A0A9W7ARR0"/>
<dbReference type="SUPFAM" id="SSF57783">
    <property type="entry name" value="Zinc beta-ribbon"/>
    <property type="match status" value="1"/>
</dbReference>
<dbReference type="InterPro" id="IPR001529">
    <property type="entry name" value="Zn_ribbon_RPB9"/>
</dbReference>
<gene>
    <name evidence="14" type="ORF">TrST_g10058</name>
</gene>
<dbReference type="PANTHER" id="PTHR11239">
    <property type="entry name" value="DNA-DIRECTED RNA POLYMERASE"/>
    <property type="match status" value="1"/>
</dbReference>
<evidence type="ECO:0000256" key="10">
    <source>
        <dbReference type="PIRSR" id="PIRSR005586-2"/>
    </source>
</evidence>
<comment type="similarity">
    <text evidence="8 11">Belongs to the archaeal rpoM/eukaryotic RPA12/RPB9/RPC11 RNA polymerase family.</text>
</comment>
<keyword evidence="4 10" id="KW-0863">Zinc-finger</keyword>
<keyword evidence="15" id="KW-1185">Reference proteome</keyword>
<keyword evidence="3 9" id="KW-0479">Metal-binding</keyword>
<feature type="binding site" evidence="9">
    <location>
        <position position="4"/>
    </location>
    <ligand>
        <name>Zn(2+)</name>
        <dbReference type="ChEBI" id="CHEBI:29105"/>
        <label>1</label>
    </ligand>
</feature>
<reference evidence="15" key="1">
    <citation type="journal article" date="2023" name="Commun. Biol.">
        <title>Genome analysis of Parmales, the sister group of diatoms, reveals the evolutionary specialization of diatoms from phago-mixotrophs to photoautotrophs.</title>
        <authorList>
            <person name="Ban H."/>
            <person name="Sato S."/>
            <person name="Yoshikawa S."/>
            <person name="Yamada K."/>
            <person name="Nakamura Y."/>
            <person name="Ichinomiya M."/>
            <person name="Sato N."/>
            <person name="Blanc-Mathieu R."/>
            <person name="Endo H."/>
            <person name="Kuwata A."/>
            <person name="Ogata H."/>
        </authorList>
    </citation>
    <scope>NUCLEOTIDE SEQUENCE [LARGE SCALE GENOMIC DNA]</scope>
    <source>
        <strain evidence="15">NIES 3701</strain>
    </source>
</reference>
<dbReference type="InterPro" id="IPR001222">
    <property type="entry name" value="Znf_TFIIS"/>
</dbReference>
<dbReference type="CDD" id="cd10509">
    <property type="entry name" value="Zn-ribbon_RPC11"/>
    <property type="match status" value="1"/>
</dbReference>
<evidence type="ECO:0000313" key="14">
    <source>
        <dbReference type="EMBL" id="GMH76499.1"/>
    </source>
</evidence>
<feature type="binding site" evidence="9">
    <location>
        <position position="26"/>
    </location>
    <ligand>
        <name>Zn(2+)</name>
        <dbReference type="ChEBI" id="CHEBI:29105"/>
        <label>1</label>
    </ligand>
</feature>
<keyword evidence="7 8" id="KW-0539">Nucleus</keyword>
<feature type="binding site" evidence="9">
    <location>
        <position position="70"/>
    </location>
    <ligand>
        <name>Zn(2+)</name>
        <dbReference type="ChEBI" id="CHEBI:29105"/>
        <label>2</label>
    </ligand>
</feature>
<keyword evidence="5 9" id="KW-0862">Zinc</keyword>
<protein>
    <recommendedName>
        <fullName evidence="8">DNA-directed RNA polymerase subunit</fullName>
    </recommendedName>
</protein>
<dbReference type="PROSITE" id="PS51133">
    <property type="entry name" value="ZF_TFIIS_2"/>
    <property type="match status" value="1"/>
</dbReference>
<evidence type="ECO:0000256" key="1">
    <source>
        <dbReference type="ARBA" id="ARBA00004123"/>
    </source>
</evidence>
<evidence type="ECO:0000256" key="9">
    <source>
        <dbReference type="PIRSR" id="PIRSR005586-1"/>
    </source>
</evidence>
<feature type="chain" id="PRO_5040932383" description="DNA-directed RNA polymerase subunit" evidence="12">
    <location>
        <begin position="19"/>
        <end position="108"/>
    </location>
</feature>
<feature type="binding site" evidence="9">
    <location>
        <position position="101"/>
    </location>
    <ligand>
        <name>Zn(2+)</name>
        <dbReference type="ChEBI" id="CHEBI:29105"/>
        <label>2</label>
    </ligand>
</feature>
<sequence length="108" mass="12227">MWFCPICANLLMVDGTLSSPSSSFVCSTCPFKKSITSKRRNRIKLKNKTVDDVLGGAGAWENVDKTEAVCPECQHGEAFFMQIQIRSADEPMSVFYKCEKCSHQWCHR</sequence>
<evidence type="ECO:0000256" key="3">
    <source>
        <dbReference type="ARBA" id="ARBA00022723"/>
    </source>
</evidence>
<keyword evidence="6 8" id="KW-0804">Transcription</keyword>
<comment type="subcellular location">
    <subcellularLocation>
        <location evidence="1 8">Nucleus</location>
    </subcellularLocation>
</comment>
<comment type="caution">
    <text evidence="14">The sequence shown here is derived from an EMBL/GenBank/DDBJ whole genome shotgun (WGS) entry which is preliminary data.</text>
</comment>
<dbReference type="InterPro" id="IPR012164">
    <property type="entry name" value="Rpa12/Rpb9/Rpc10/TFS"/>
</dbReference>
<dbReference type="PANTHER" id="PTHR11239:SF12">
    <property type="entry name" value="DNA-DIRECTED RNA POLYMERASE III SUBUNIT RPC10"/>
    <property type="match status" value="1"/>
</dbReference>
<feature type="binding site" evidence="9">
    <location>
        <position position="73"/>
    </location>
    <ligand>
        <name>Zn(2+)</name>
        <dbReference type="ChEBI" id="CHEBI:29105"/>
        <label>2</label>
    </ligand>
</feature>
<dbReference type="PROSITE" id="PS00466">
    <property type="entry name" value="ZF_TFIIS_1"/>
    <property type="match status" value="1"/>
</dbReference>
<organism evidence="14 15">
    <name type="scientific">Triparma strigata</name>
    <dbReference type="NCBI Taxonomy" id="1606541"/>
    <lineage>
        <taxon>Eukaryota</taxon>
        <taxon>Sar</taxon>
        <taxon>Stramenopiles</taxon>
        <taxon>Ochrophyta</taxon>
        <taxon>Bolidophyceae</taxon>
        <taxon>Parmales</taxon>
        <taxon>Triparmaceae</taxon>
        <taxon>Triparma</taxon>
    </lineage>
</organism>
<dbReference type="GO" id="GO:0006386">
    <property type="term" value="P:termination of RNA polymerase III transcription"/>
    <property type="evidence" value="ECO:0007669"/>
    <property type="project" value="TreeGrafter"/>
</dbReference>
<evidence type="ECO:0000256" key="12">
    <source>
        <dbReference type="SAM" id="SignalP"/>
    </source>
</evidence>
<accession>A0A9W7ARR0</accession>
<dbReference type="OrthoDB" id="282152at2759"/>